<evidence type="ECO:0000313" key="1">
    <source>
        <dbReference type="EMBL" id="KAJ5700972.1"/>
    </source>
</evidence>
<sequence length="556" mass="63372">MRKIIYDTWIEYRHKKIDLMNAALVTDGVCNLAKILCQEVVEAWDASPLSVDLDIQTFFFTKSCYTRGVPLPASIDFSCNKISAELADCWFMPTCLTLEASCDVLRENNLLQAKEDFFDAYNPKANRELMSQSQKSQEDRLLLIKLISDACIINVFDSKNPFLDSITEGLLEYVQTKKVTLWLCFASQIHIDIRHVMRHSAPSAFNDHRMSGLRIEKTVDEYFKFSKTHSQPKFWSEENDKRIKELNTAVDLLVDGSLFEGLCSTSPNQGASEKHAPLSRNPVMCGLSLFQLNARMMCIGQRLVNACPNSLKWPDMETFIKIHGESHIFIGSRPKNALESLNRFELAAGGSSTARLARDARKRTESRPDHKALRLLKPTTTVAKILEAQYVKSPSERDPTKNIVKVLDQISKELSSNPTAIELRSFDPEVIFQRKGPLALNNDILQVFELMKSRLAEEEPMILFNYLGMHQQGIEILKLIQVKENEEFLQCFNSESSCGEIMEEYLHQKGGVAYKELRVFCKNKKPIWDAVDHDKESEEFDVEETMDPKTLAFNAG</sequence>
<dbReference type="PANTHER" id="PTHR38795">
    <property type="entry name" value="DUF6604 DOMAIN-CONTAINING PROTEIN"/>
    <property type="match status" value="1"/>
</dbReference>
<protein>
    <submittedName>
        <fullName evidence="1">Uncharacterized protein</fullName>
    </submittedName>
</protein>
<dbReference type="AlphaFoldDB" id="A0AAD6HA38"/>
<gene>
    <name evidence="1" type="ORF">N7493_012018</name>
</gene>
<dbReference type="Proteomes" id="UP001215712">
    <property type="component" value="Unassembled WGS sequence"/>
</dbReference>
<evidence type="ECO:0000313" key="2">
    <source>
        <dbReference type="Proteomes" id="UP001215712"/>
    </source>
</evidence>
<reference evidence="1" key="2">
    <citation type="submission" date="2023-01" db="EMBL/GenBank/DDBJ databases">
        <authorList>
            <person name="Petersen C."/>
        </authorList>
    </citation>
    <scope>NUCLEOTIDE SEQUENCE</scope>
    <source>
        <strain evidence="1">IBT 17514</strain>
    </source>
</reference>
<comment type="caution">
    <text evidence="1">The sequence shown here is derived from an EMBL/GenBank/DDBJ whole genome shotgun (WGS) entry which is preliminary data.</text>
</comment>
<organism evidence="1 2">
    <name type="scientific">Penicillium malachiteum</name>
    <dbReference type="NCBI Taxonomy" id="1324776"/>
    <lineage>
        <taxon>Eukaryota</taxon>
        <taxon>Fungi</taxon>
        <taxon>Dikarya</taxon>
        <taxon>Ascomycota</taxon>
        <taxon>Pezizomycotina</taxon>
        <taxon>Eurotiomycetes</taxon>
        <taxon>Eurotiomycetidae</taxon>
        <taxon>Eurotiales</taxon>
        <taxon>Aspergillaceae</taxon>
        <taxon>Penicillium</taxon>
    </lineage>
</organism>
<proteinExistence type="predicted"/>
<reference evidence="1" key="1">
    <citation type="journal article" date="2023" name="IMA Fungus">
        <title>Comparative genomic study of the Penicillium genus elucidates a diverse pangenome and 15 lateral gene transfer events.</title>
        <authorList>
            <person name="Petersen C."/>
            <person name="Sorensen T."/>
            <person name="Nielsen M.R."/>
            <person name="Sondergaard T.E."/>
            <person name="Sorensen J.L."/>
            <person name="Fitzpatrick D.A."/>
            <person name="Frisvad J.C."/>
            <person name="Nielsen K.L."/>
        </authorList>
    </citation>
    <scope>NUCLEOTIDE SEQUENCE</scope>
    <source>
        <strain evidence="1">IBT 17514</strain>
    </source>
</reference>
<dbReference type="PANTHER" id="PTHR38795:SF1">
    <property type="entry name" value="DUF6604 DOMAIN-CONTAINING PROTEIN"/>
    <property type="match status" value="1"/>
</dbReference>
<dbReference type="EMBL" id="JAQJAN010000024">
    <property type="protein sequence ID" value="KAJ5700972.1"/>
    <property type="molecule type" value="Genomic_DNA"/>
</dbReference>
<keyword evidence="2" id="KW-1185">Reference proteome</keyword>
<accession>A0AAD6HA38</accession>
<name>A0AAD6HA38_9EURO</name>